<evidence type="ECO:0000313" key="2">
    <source>
        <dbReference type="EMBL" id="KAF0972735.1"/>
    </source>
</evidence>
<proteinExistence type="predicted"/>
<dbReference type="Gene3D" id="2.60.60.30">
    <property type="entry name" value="sav2460 like domains"/>
    <property type="match status" value="1"/>
</dbReference>
<dbReference type="VEuPathDB" id="AmoebaDB:NfTy_047180"/>
<name>A0A6A5BFC2_NAEFO</name>
<dbReference type="VEuPathDB" id="AmoebaDB:NF0124560"/>
<dbReference type="OMA" id="MDQYTDQ"/>
<dbReference type="PANTHER" id="PTHR47800">
    <property type="entry name" value="C2 DOMAIN-CONTAINING PROTEIN"/>
    <property type="match status" value="1"/>
</dbReference>
<organism evidence="2 3">
    <name type="scientific">Naegleria fowleri</name>
    <name type="common">Brain eating amoeba</name>
    <dbReference type="NCBI Taxonomy" id="5763"/>
    <lineage>
        <taxon>Eukaryota</taxon>
        <taxon>Discoba</taxon>
        <taxon>Heterolobosea</taxon>
        <taxon>Tetramitia</taxon>
        <taxon>Eutetramitia</taxon>
        <taxon>Vahlkampfiidae</taxon>
        <taxon>Naegleria</taxon>
    </lineage>
</organism>
<protein>
    <recommendedName>
        <fullName evidence="1">C2 domain-containing protein</fullName>
    </recommendedName>
</protein>
<dbReference type="InterPro" id="IPR000008">
    <property type="entry name" value="C2_dom"/>
</dbReference>
<dbReference type="PROSITE" id="PS50004">
    <property type="entry name" value="C2"/>
    <property type="match status" value="1"/>
</dbReference>
<dbReference type="SMART" id="SM00239">
    <property type="entry name" value="C2"/>
    <property type="match status" value="1"/>
</dbReference>
<dbReference type="Pfam" id="PF00168">
    <property type="entry name" value="C2"/>
    <property type="match status" value="1"/>
</dbReference>
<comment type="caution">
    <text evidence="2">The sequence shown here is derived from an EMBL/GenBank/DDBJ whole genome shotgun (WGS) entry which is preliminary data.</text>
</comment>
<dbReference type="CDD" id="cd00030">
    <property type="entry name" value="C2"/>
    <property type="match status" value="1"/>
</dbReference>
<dbReference type="VEuPathDB" id="AmoebaDB:FDP41_008984"/>
<dbReference type="SUPFAM" id="SSF49562">
    <property type="entry name" value="C2 domain (Calcium/lipid-binding domain, CaLB)"/>
    <property type="match status" value="1"/>
</dbReference>
<dbReference type="PANTHER" id="PTHR47800:SF5">
    <property type="entry name" value="FER-1-LIKE PROTEIN 6"/>
    <property type="match status" value="1"/>
</dbReference>
<dbReference type="GO" id="GO:0010628">
    <property type="term" value="P:positive regulation of gene expression"/>
    <property type="evidence" value="ECO:0007669"/>
    <property type="project" value="TreeGrafter"/>
</dbReference>
<dbReference type="Gene3D" id="2.60.40.150">
    <property type="entry name" value="C2 domain"/>
    <property type="match status" value="1"/>
</dbReference>
<evidence type="ECO:0000259" key="1">
    <source>
        <dbReference type="PROSITE" id="PS50004"/>
    </source>
</evidence>
<evidence type="ECO:0000313" key="3">
    <source>
        <dbReference type="Proteomes" id="UP000444721"/>
    </source>
</evidence>
<dbReference type="GeneID" id="68116201"/>
<dbReference type="AlphaFoldDB" id="A0A6A5BFC2"/>
<dbReference type="Proteomes" id="UP000444721">
    <property type="component" value="Unassembled WGS sequence"/>
</dbReference>
<accession>A0A6A5BFC2</accession>
<keyword evidence="3" id="KW-1185">Reference proteome</keyword>
<reference evidence="2 3" key="1">
    <citation type="journal article" date="2019" name="Sci. Rep.">
        <title>Nanopore sequencing improves the draft genome of the human pathogenic amoeba Naegleria fowleri.</title>
        <authorList>
            <person name="Liechti N."/>
            <person name="Schurch N."/>
            <person name="Bruggmann R."/>
            <person name="Wittwer M."/>
        </authorList>
    </citation>
    <scope>NUCLEOTIDE SEQUENCE [LARGE SCALE GENOMIC DNA]</scope>
    <source>
        <strain evidence="2 3">ATCC 30894</strain>
    </source>
</reference>
<sequence>MSQVPSSNSTRPPTQILSLQDAIEIQFTFCKQNPSSPSHLRMGCIQLNEFGFVTDVMFDGHHIPNNNKVPPQSRLFQLSNFHKTLHLKSSNQTENDGEFSQSFIVKPNLSNLFTNPKEPLDTGFKHFLKDFQKQSLKGMNFVEALYPSKFEIAQELGIINAENDEESRSENLKALADPLRTYRGKTKCVVFYLEGDFASVLTPQSNLVVEWGKHIVGELPHLTKTEFKPENKLVFPYQSMIKQNKNCVFLSIVLWMDPQIMNQNNVCAMDTIGLNLGPGSPSIMDAYKYGLIHQSLGELYSSDETAVVLRQPFKYFELKKNNSVVLSSLKIQSVRCYTFEINHILVGKKFSINSKAILLDRGNYAIKHIGDPVFIPGKEKPVISGRTDTKSDATFSIDLNHVPSQVDKILFISVFQGNAETNFIRVKDSVMKVFNEKQELVTSIVASPGNESTLIWGFLKRLPDNSSESRWELFNMDQYTDQHGPLGAYRYAVRHLPMISPLSDTVNTCPMLSNSSSTMTTTVEFSLQKPLLCKLRLGKRLAPYLFMDDEDEEDEDGFSRKLSKKPYYNLDVCFFDNYGYHIHHEAAKPVKSKYMPLFQLGMKEHMANLPNLKTAFIKLAIRIPCVTYKAEPYPYYDTDFTDEVKERSLSDEFVKCIQDESMRMIICDEEKNEELFGVSIRDLDPKEQEEKLKKIKLKEKNVIKPDFETEVLLLKLEKVDQKSDLWKVCPIRKEFAKDSNWVEKIRQEMLSEFVKARPSFKLMHANECVTQPFVSDMYKEVFTSVISLECSDISYKPKLHILTPTNVTEVNEQNSRYGNPMSVEIIMNSKRFSLPGENSRFEIAYKDYELQNQMLGIILCLELSKDIPSNSQSTLVLKFFDQKVGGEKFRLVIEPLKCGWKKQGEMLTVLATMKDVATHMISIKSVMKINLSDYAVLLPSPPKHLNITIDRAEDLAVYNDKNSDPYIVAKFDDGKKQISKKKTALFVTHTIKKTLNPVWNETFQIRLIGDIKADNRVLAFHMYDKETLHKDNYMGMVLINVKDIQEGSFGYPLKPNPLKQTKAKETEKVKGKVYFKFEFVYE</sequence>
<gene>
    <name evidence="2" type="ORF">FDP41_008984</name>
</gene>
<dbReference type="EMBL" id="VFQX01000066">
    <property type="protein sequence ID" value="KAF0972735.1"/>
    <property type="molecule type" value="Genomic_DNA"/>
</dbReference>
<feature type="domain" description="C2" evidence="1">
    <location>
        <begin position="925"/>
        <end position="1055"/>
    </location>
</feature>
<dbReference type="RefSeq" id="XP_044557449.1">
    <property type="nucleotide sequence ID" value="XM_044712894.1"/>
</dbReference>
<dbReference type="OrthoDB" id="2015333at2759"/>
<dbReference type="InterPro" id="IPR035892">
    <property type="entry name" value="C2_domain_sf"/>
</dbReference>